<feature type="non-terminal residue" evidence="1">
    <location>
        <position position="1"/>
    </location>
</feature>
<dbReference type="Proteomes" id="UP000663874">
    <property type="component" value="Unassembled WGS sequence"/>
</dbReference>
<comment type="caution">
    <text evidence="1">The sequence shown here is derived from an EMBL/GenBank/DDBJ whole genome shotgun (WGS) entry which is preliminary data.</text>
</comment>
<accession>A0A820CU03</accession>
<gene>
    <name evidence="1" type="ORF">FNK824_LOCUS37170</name>
</gene>
<name>A0A820CU03_9BILA</name>
<sequence length="49" mass="5725">HSMVFPYIFRVDNICKSVHRSISKYVMNDAKFGVGNQDDQFLLSAFVIW</sequence>
<reference evidence="1" key="1">
    <citation type="submission" date="2021-02" db="EMBL/GenBank/DDBJ databases">
        <authorList>
            <person name="Nowell W R."/>
        </authorList>
    </citation>
    <scope>NUCLEOTIDE SEQUENCE</scope>
</reference>
<dbReference type="AlphaFoldDB" id="A0A820CU03"/>
<proteinExistence type="predicted"/>
<organism evidence="1 2">
    <name type="scientific">Rotaria sordida</name>
    <dbReference type="NCBI Taxonomy" id="392033"/>
    <lineage>
        <taxon>Eukaryota</taxon>
        <taxon>Metazoa</taxon>
        <taxon>Spiralia</taxon>
        <taxon>Gnathifera</taxon>
        <taxon>Rotifera</taxon>
        <taxon>Eurotatoria</taxon>
        <taxon>Bdelloidea</taxon>
        <taxon>Philodinida</taxon>
        <taxon>Philodinidae</taxon>
        <taxon>Rotaria</taxon>
    </lineage>
</organism>
<evidence type="ECO:0000313" key="2">
    <source>
        <dbReference type="Proteomes" id="UP000663874"/>
    </source>
</evidence>
<protein>
    <submittedName>
        <fullName evidence="1">Uncharacterized protein</fullName>
    </submittedName>
</protein>
<dbReference type="EMBL" id="CAJOBE010018346">
    <property type="protein sequence ID" value="CAF4219447.1"/>
    <property type="molecule type" value="Genomic_DNA"/>
</dbReference>
<evidence type="ECO:0000313" key="1">
    <source>
        <dbReference type="EMBL" id="CAF4219447.1"/>
    </source>
</evidence>